<dbReference type="GO" id="GO:0016705">
    <property type="term" value="F:oxidoreductase activity, acting on paired donors, with incorporation or reduction of molecular oxygen"/>
    <property type="evidence" value="ECO:0007669"/>
    <property type="project" value="InterPro"/>
</dbReference>
<proteinExistence type="inferred from homology"/>
<sequence>MNSPTKQYSFMTPPASSFLYVAAATAAVLCYALLYVRWHRKSALPPGPVGLPIVGSLPFLDPQLHTYFAGLAKTYGPICRIKLGNMMFVIVSSSSVAREVVRDHDYVMANRKLMATASIISYGGSTILWSNNGPTWRMLRRICVQEMLSRASLDAVYDLRRSEVRATVHKFRARAAAGEALNVGEEMLLTVSDVIMSTLWGASVVGEERSRVGKEFREMVCAVIHLIGKPNVSDFIPFLARFDLQGLQGKMKLLSDRFDEIFTHIIDEKKKKKKTEVLMNKEVAGRTDFLDYLLKLEQEGSYNKMPFHLTNVKAILVDMIIASHASASTMEWVMAVAMKNPKIMARIQQELDQVVGKDNIVEESHIPGLPYLAAVIKETLRLYPVSPLLTPRCPASACTVGGYTVPPGSMVYLNVWAIQRDPSVWEDPLEFKPERFLNSAANLDFSGSDTRFIPFGSGRRVCAGIPLAETMVTHVLASLLHSFDWKLPEGTEIDFASTFELVLNLVKPLVAIPTPRLPNPEQYARVNELSDRAGESYV</sequence>
<comment type="caution">
    <text evidence="11">The sequence shown here is derived from an EMBL/GenBank/DDBJ whole genome shotgun (WGS) entry which is preliminary data.</text>
</comment>
<evidence type="ECO:0000256" key="4">
    <source>
        <dbReference type="ARBA" id="ARBA00022723"/>
    </source>
</evidence>
<comment type="similarity">
    <text evidence="2 9">Belongs to the cytochrome P450 family.</text>
</comment>
<reference evidence="11" key="1">
    <citation type="journal article" date="2023" name="GigaByte">
        <title>Genome assembly of the bearded iris, Iris pallida Lam.</title>
        <authorList>
            <person name="Bruccoleri R.E."/>
            <person name="Oakeley E.J."/>
            <person name="Faust A.M.E."/>
            <person name="Altorfer M."/>
            <person name="Dessus-Babus S."/>
            <person name="Burckhardt D."/>
            <person name="Oertli M."/>
            <person name="Naumann U."/>
            <person name="Petersen F."/>
            <person name="Wong J."/>
        </authorList>
    </citation>
    <scope>NUCLEOTIDE SEQUENCE</scope>
    <source>
        <strain evidence="11">GSM-AAB239-AS_SAM_17_03QT</strain>
    </source>
</reference>
<dbReference type="Proteomes" id="UP001140949">
    <property type="component" value="Unassembled WGS sequence"/>
</dbReference>
<organism evidence="11 12">
    <name type="scientific">Iris pallida</name>
    <name type="common">Sweet iris</name>
    <dbReference type="NCBI Taxonomy" id="29817"/>
    <lineage>
        <taxon>Eukaryota</taxon>
        <taxon>Viridiplantae</taxon>
        <taxon>Streptophyta</taxon>
        <taxon>Embryophyta</taxon>
        <taxon>Tracheophyta</taxon>
        <taxon>Spermatophyta</taxon>
        <taxon>Magnoliopsida</taxon>
        <taxon>Liliopsida</taxon>
        <taxon>Asparagales</taxon>
        <taxon>Iridaceae</taxon>
        <taxon>Iridoideae</taxon>
        <taxon>Irideae</taxon>
        <taxon>Iris</taxon>
    </lineage>
</organism>
<dbReference type="AlphaFoldDB" id="A0AAX6EXN7"/>
<feature type="transmembrane region" description="Helical" evidence="10">
    <location>
        <begin position="18"/>
        <end position="36"/>
    </location>
</feature>
<evidence type="ECO:0000313" key="12">
    <source>
        <dbReference type="Proteomes" id="UP001140949"/>
    </source>
</evidence>
<dbReference type="GO" id="GO:0020037">
    <property type="term" value="F:heme binding"/>
    <property type="evidence" value="ECO:0007669"/>
    <property type="project" value="InterPro"/>
</dbReference>
<keyword evidence="10" id="KW-0812">Transmembrane</keyword>
<evidence type="ECO:0000256" key="7">
    <source>
        <dbReference type="ARBA" id="ARBA00023033"/>
    </source>
</evidence>
<comment type="cofactor">
    <cofactor evidence="1 8">
        <name>heme</name>
        <dbReference type="ChEBI" id="CHEBI:30413"/>
    </cofactor>
</comment>
<dbReference type="SUPFAM" id="SSF48264">
    <property type="entry name" value="Cytochrome P450"/>
    <property type="match status" value="1"/>
</dbReference>
<keyword evidence="7 9" id="KW-0503">Monooxygenase</keyword>
<accession>A0AAX6EXN7</accession>
<keyword evidence="10" id="KW-0472">Membrane</keyword>
<keyword evidence="12" id="KW-1185">Reference proteome</keyword>
<dbReference type="GO" id="GO:0005506">
    <property type="term" value="F:iron ion binding"/>
    <property type="evidence" value="ECO:0007669"/>
    <property type="project" value="InterPro"/>
</dbReference>
<keyword evidence="4 8" id="KW-0479">Metal-binding</keyword>
<dbReference type="InterPro" id="IPR017972">
    <property type="entry name" value="Cyt_P450_CS"/>
</dbReference>
<evidence type="ECO:0000256" key="3">
    <source>
        <dbReference type="ARBA" id="ARBA00022617"/>
    </source>
</evidence>
<dbReference type="InterPro" id="IPR001128">
    <property type="entry name" value="Cyt_P450"/>
</dbReference>
<dbReference type="PRINTS" id="PR00385">
    <property type="entry name" value="P450"/>
</dbReference>
<reference evidence="11" key="2">
    <citation type="submission" date="2023-04" db="EMBL/GenBank/DDBJ databases">
        <authorList>
            <person name="Bruccoleri R.E."/>
            <person name="Oakeley E.J."/>
            <person name="Faust A.-M."/>
            <person name="Dessus-Babus S."/>
            <person name="Altorfer M."/>
            <person name="Burckhardt D."/>
            <person name="Oertli M."/>
            <person name="Naumann U."/>
            <person name="Petersen F."/>
            <person name="Wong J."/>
        </authorList>
    </citation>
    <scope>NUCLEOTIDE SEQUENCE</scope>
    <source>
        <strain evidence="11">GSM-AAB239-AS_SAM_17_03QT</strain>
        <tissue evidence="11">Leaf</tissue>
    </source>
</reference>
<keyword evidence="6 8" id="KW-0408">Iron</keyword>
<dbReference type="InterPro" id="IPR002401">
    <property type="entry name" value="Cyt_P450_E_grp-I"/>
</dbReference>
<evidence type="ECO:0000256" key="2">
    <source>
        <dbReference type="ARBA" id="ARBA00010617"/>
    </source>
</evidence>
<evidence type="ECO:0000256" key="1">
    <source>
        <dbReference type="ARBA" id="ARBA00001971"/>
    </source>
</evidence>
<dbReference type="EMBL" id="JANAVB010033219">
    <property type="protein sequence ID" value="KAJ6808880.1"/>
    <property type="molecule type" value="Genomic_DNA"/>
</dbReference>
<keyword evidence="3 8" id="KW-0349">Heme</keyword>
<dbReference type="PANTHER" id="PTHR47951:SF3">
    <property type="entry name" value="CYTOCHROME P450, FAMILY 706, SUBFAMILY A, POLYPEPTIDE 4"/>
    <property type="match status" value="1"/>
</dbReference>
<evidence type="ECO:0000256" key="10">
    <source>
        <dbReference type="SAM" id="Phobius"/>
    </source>
</evidence>
<dbReference type="FunFam" id="1.10.630.10:FF:000126">
    <property type="entry name" value="Predicted protein"/>
    <property type="match status" value="1"/>
</dbReference>
<evidence type="ECO:0000256" key="8">
    <source>
        <dbReference type="PIRSR" id="PIRSR602401-1"/>
    </source>
</evidence>
<dbReference type="PRINTS" id="PR00463">
    <property type="entry name" value="EP450I"/>
</dbReference>
<feature type="binding site" description="axial binding residue" evidence="8">
    <location>
        <position position="462"/>
    </location>
    <ligand>
        <name>heme</name>
        <dbReference type="ChEBI" id="CHEBI:30413"/>
    </ligand>
    <ligandPart>
        <name>Fe</name>
        <dbReference type="ChEBI" id="CHEBI:18248"/>
    </ligandPart>
</feature>
<name>A0AAX6EXN7_IRIPA</name>
<evidence type="ECO:0000256" key="5">
    <source>
        <dbReference type="ARBA" id="ARBA00023002"/>
    </source>
</evidence>
<evidence type="ECO:0000256" key="6">
    <source>
        <dbReference type="ARBA" id="ARBA00023004"/>
    </source>
</evidence>
<gene>
    <name evidence="11" type="ORF">M6B38_166075</name>
</gene>
<evidence type="ECO:0000313" key="11">
    <source>
        <dbReference type="EMBL" id="KAJ6808880.1"/>
    </source>
</evidence>
<dbReference type="InterPro" id="IPR036396">
    <property type="entry name" value="Cyt_P450_sf"/>
</dbReference>
<keyword evidence="10" id="KW-1133">Transmembrane helix</keyword>
<dbReference type="Pfam" id="PF00067">
    <property type="entry name" value="p450"/>
    <property type="match status" value="1"/>
</dbReference>
<dbReference type="PROSITE" id="PS00086">
    <property type="entry name" value="CYTOCHROME_P450"/>
    <property type="match status" value="1"/>
</dbReference>
<evidence type="ECO:0000256" key="9">
    <source>
        <dbReference type="RuleBase" id="RU000461"/>
    </source>
</evidence>
<dbReference type="PANTHER" id="PTHR47951">
    <property type="entry name" value="OS08G0547900 PROTEIN"/>
    <property type="match status" value="1"/>
</dbReference>
<keyword evidence="5 9" id="KW-0560">Oxidoreductase</keyword>
<dbReference type="Gene3D" id="1.10.630.10">
    <property type="entry name" value="Cytochrome P450"/>
    <property type="match status" value="1"/>
</dbReference>
<protein>
    <submittedName>
        <fullName evidence="11">Cytochrome P450 76M5-like</fullName>
    </submittedName>
</protein>
<dbReference type="GO" id="GO:0004497">
    <property type="term" value="F:monooxygenase activity"/>
    <property type="evidence" value="ECO:0007669"/>
    <property type="project" value="UniProtKB-KW"/>
</dbReference>